<evidence type="ECO:0000313" key="3">
    <source>
        <dbReference type="Proteomes" id="UP001345963"/>
    </source>
</evidence>
<reference evidence="2 3" key="1">
    <citation type="submission" date="2021-07" db="EMBL/GenBank/DDBJ databases">
        <authorList>
            <person name="Palmer J.M."/>
        </authorList>
    </citation>
    <scope>NUCLEOTIDE SEQUENCE [LARGE SCALE GENOMIC DNA]</scope>
    <source>
        <strain evidence="2 3">AT_MEX2019</strain>
        <tissue evidence="2">Muscle</tissue>
    </source>
</reference>
<keyword evidence="1" id="KW-0732">Signal</keyword>
<dbReference type="Proteomes" id="UP001345963">
    <property type="component" value="Unassembled WGS sequence"/>
</dbReference>
<protein>
    <recommendedName>
        <fullName evidence="4">Secreted protein</fullName>
    </recommendedName>
</protein>
<feature type="chain" id="PRO_5045844756" description="Secreted protein" evidence="1">
    <location>
        <begin position="19"/>
        <end position="102"/>
    </location>
</feature>
<feature type="signal peptide" evidence="1">
    <location>
        <begin position="1"/>
        <end position="18"/>
    </location>
</feature>
<proteinExistence type="predicted"/>
<name>A0ABU7BIG5_9TELE</name>
<organism evidence="2 3">
    <name type="scientific">Ataeniobius toweri</name>
    <dbReference type="NCBI Taxonomy" id="208326"/>
    <lineage>
        <taxon>Eukaryota</taxon>
        <taxon>Metazoa</taxon>
        <taxon>Chordata</taxon>
        <taxon>Craniata</taxon>
        <taxon>Vertebrata</taxon>
        <taxon>Euteleostomi</taxon>
        <taxon>Actinopterygii</taxon>
        <taxon>Neopterygii</taxon>
        <taxon>Teleostei</taxon>
        <taxon>Neoteleostei</taxon>
        <taxon>Acanthomorphata</taxon>
        <taxon>Ovalentaria</taxon>
        <taxon>Atherinomorphae</taxon>
        <taxon>Cyprinodontiformes</taxon>
        <taxon>Goodeidae</taxon>
        <taxon>Ataeniobius</taxon>
    </lineage>
</organism>
<evidence type="ECO:0000313" key="2">
    <source>
        <dbReference type="EMBL" id="MED6250427.1"/>
    </source>
</evidence>
<accession>A0ABU7BIG5</accession>
<keyword evidence="3" id="KW-1185">Reference proteome</keyword>
<gene>
    <name evidence="2" type="ORF">ATANTOWER_004327</name>
</gene>
<evidence type="ECO:0008006" key="4">
    <source>
        <dbReference type="Google" id="ProtNLM"/>
    </source>
</evidence>
<evidence type="ECO:0000256" key="1">
    <source>
        <dbReference type="SAM" id="SignalP"/>
    </source>
</evidence>
<sequence length="102" mass="11928">MLAWIMALLTAYEPICDAFCWVKKNTVRVGLRELWVCGRRGGRMANLLDLLRSSYIDSCPVNDCMICAWKMNMQKTQFPYLSNILTLWDFMCQTNTNNVHNR</sequence>
<dbReference type="EMBL" id="JAHUTI010059023">
    <property type="protein sequence ID" value="MED6250427.1"/>
    <property type="molecule type" value="Genomic_DNA"/>
</dbReference>
<comment type="caution">
    <text evidence="2">The sequence shown here is derived from an EMBL/GenBank/DDBJ whole genome shotgun (WGS) entry which is preliminary data.</text>
</comment>